<evidence type="ECO:0000259" key="2">
    <source>
        <dbReference type="Pfam" id="PF04480"/>
    </source>
</evidence>
<dbReference type="RefSeq" id="WP_214624428.1">
    <property type="nucleotide sequence ID" value="NZ_JAHGAW010000009.1"/>
</dbReference>
<dbReference type="InterPro" id="IPR011335">
    <property type="entry name" value="Restrct_endonuc-II-like"/>
</dbReference>
<protein>
    <submittedName>
        <fullName evidence="3">DUF559 domain-containing protein</fullName>
    </submittedName>
</protein>
<dbReference type="InterPro" id="IPR007569">
    <property type="entry name" value="DUF559"/>
</dbReference>
<reference evidence="3" key="1">
    <citation type="submission" date="2021-05" db="EMBL/GenBank/DDBJ databases">
        <title>Genome of Sphingobium sp. strain.</title>
        <authorList>
            <person name="Fan R."/>
        </authorList>
    </citation>
    <scope>NUCLEOTIDE SEQUENCE</scope>
    <source>
        <strain evidence="3">H33</strain>
    </source>
</reference>
<dbReference type="Pfam" id="PF04480">
    <property type="entry name" value="DUF559"/>
    <property type="match status" value="1"/>
</dbReference>
<feature type="region of interest" description="Disordered" evidence="1">
    <location>
        <begin position="99"/>
        <end position="149"/>
    </location>
</feature>
<name>A0A9X1ISC1_9SPHN</name>
<feature type="domain" description="DUF559" evidence="2">
    <location>
        <begin position="3"/>
        <end position="96"/>
    </location>
</feature>
<sequence>MSLPEVLLWQALRKRPGNLKFRRQFPQAGYIIDFACLEARLAIEVDGEAHERRDRPERDERRDAALLAAGFQTLRIPAKDVLKTLEAVVTHIVMTCHARSPLHHRPAAGGPPPRSGEELSAPNPPRNGEVAARRADGGVPLNAAKRRSC</sequence>
<dbReference type="PANTHER" id="PTHR38590:SF1">
    <property type="entry name" value="BLL0828 PROTEIN"/>
    <property type="match status" value="1"/>
</dbReference>
<evidence type="ECO:0000256" key="1">
    <source>
        <dbReference type="SAM" id="MobiDB-lite"/>
    </source>
</evidence>
<dbReference type="PANTHER" id="PTHR38590">
    <property type="entry name" value="BLL0828 PROTEIN"/>
    <property type="match status" value="1"/>
</dbReference>
<dbReference type="EMBL" id="JAHGAW010000009">
    <property type="protein sequence ID" value="MBT2188174.1"/>
    <property type="molecule type" value="Genomic_DNA"/>
</dbReference>
<gene>
    <name evidence="3" type="ORF">KK488_14560</name>
</gene>
<dbReference type="Proteomes" id="UP001138757">
    <property type="component" value="Unassembled WGS sequence"/>
</dbReference>
<proteinExistence type="predicted"/>
<evidence type="ECO:0000313" key="3">
    <source>
        <dbReference type="EMBL" id="MBT2188174.1"/>
    </source>
</evidence>
<organism evidence="3 4">
    <name type="scientific">Sphingobium nicotianae</name>
    <dbReference type="NCBI Taxonomy" id="2782607"/>
    <lineage>
        <taxon>Bacteria</taxon>
        <taxon>Pseudomonadati</taxon>
        <taxon>Pseudomonadota</taxon>
        <taxon>Alphaproteobacteria</taxon>
        <taxon>Sphingomonadales</taxon>
        <taxon>Sphingomonadaceae</taxon>
        <taxon>Sphingobium</taxon>
    </lineage>
</organism>
<comment type="caution">
    <text evidence="3">The sequence shown here is derived from an EMBL/GenBank/DDBJ whole genome shotgun (WGS) entry which is preliminary data.</text>
</comment>
<dbReference type="SUPFAM" id="SSF52980">
    <property type="entry name" value="Restriction endonuclease-like"/>
    <property type="match status" value="1"/>
</dbReference>
<dbReference type="Gene3D" id="3.40.960.10">
    <property type="entry name" value="VSR Endonuclease"/>
    <property type="match status" value="1"/>
</dbReference>
<dbReference type="AlphaFoldDB" id="A0A9X1ISC1"/>
<accession>A0A9X1ISC1</accession>
<evidence type="ECO:0000313" key="4">
    <source>
        <dbReference type="Proteomes" id="UP001138757"/>
    </source>
</evidence>
<dbReference type="CDD" id="cd01038">
    <property type="entry name" value="Endonuclease_DUF559"/>
    <property type="match status" value="1"/>
</dbReference>
<dbReference type="InterPro" id="IPR047216">
    <property type="entry name" value="Endonuclease_DUF559_bact"/>
</dbReference>
<keyword evidence="4" id="KW-1185">Reference proteome</keyword>